<protein>
    <recommendedName>
        <fullName evidence="4">Secreted protein</fullName>
    </recommendedName>
</protein>
<gene>
    <name evidence="2" type="ORF">PCOR1329_LOCUS65990</name>
</gene>
<evidence type="ECO:0008006" key="4">
    <source>
        <dbReference type="Google" id="ProtNLM"/>
    </source>
</evidence>
<dbReference type="Proteomes" id="UP001189429">
    <property type="component" value="Unassembled WGS sequence"/>
</dbReference>
<keyword evidence="1" id="KW-0732">Signal</keyword>
<feature type="chain" id="PRO_5045235914" description="Secreted protein" evidence="1">
    <location>
        <begin position="40"/>
        <end position="124"/>
    </location>
</feature>
<proteinExistence type="predicted"/>
<dbReference type="EMBL" id="CAUYUJ010018482">
    <property type="protein sequence ID" value="CAK0883908.1"/>
    <property type="molecule type" value="Genomic_DNA"/>
</dbReference>
<comment type="caution">
    <text evidence="2">The sequence shown here is derived from an EMBL/GenBank/DDBJ whole genome shotgun (WGS) entry which is preliminary data.</text>
</comment>
<organism evidence="2 3">
    <name type="scientific">Prorocentrum cordatum</name>
    <dbReference type="NCBI Taxonomy" id="2364126"/>
    <lineage>
        <taxon>Eukaryota</taxon>
        <taxon>Sar</taxon>
        <taxon>Alveolata</taxon>
        <taxon>Dinophyceae</taxon>
        <taxon>Prorocentrales</taxon>
        <taxon>Prorocentraceae</taxon>
        <taxon>Prorocentrum</taxon>
    </lineage>
</organism>
<evidence type="ECO:0000313" key="2">
    <source>
        <dbReference type="EMBL" id="CAK0883908.1"/>
    </source>
</evidence>
<accession>A0ABN9WGD4</accession>
<feature type="signal peptide" evidence="1">
    <location>
        <begin position="1"/>
        <end position="39"/>
    </location>
</feature>
<evidence type="ECO:0000256" key="1">
    <source>
        <dbReference type="SAM" id="SignalP"/>
    </source>
</evidence>
<name>A0ABN9WGD4_9DINO</name>
<evidence type="ECO:0000313" key="3">
    <source>
        <dbReference type="Proteomes" id="UP001189429"/>
    </source>
</evidence>
<reference evidence="2" key="1">
    <citation type="submission" date="2023-10" db="EMBL/GenBank/DDBJ databases">
        <authorList>
            <person name="Chen Y."/>
            <person name="Shah S."/>
            <person name="Dougan E. K."/>
            <person name="Thang M."/>
            <person name="Chan C."/>
        </authorList>
    </citation>
    <scope>NUCLEOTIDE SEQUENCE [LARGE SCALE GENOMIC DNA]</scope>
</reference>
<keyword evidence="3" id="KW-1185">Reference proteome</keyword>
<sequence length="124" mass="13821">MRMRKSKQRVGERSRHGGLGWRRVLLACLFDVAVDVAEAKMTDGLGDVPRLSQAHQQTKKSKVNQALRVLWSIQKKGGRLTWKRSLIHALTAENICGIAPRRGTGWVDGVSQFQDTVTPHGKHG</sequence>